<comment type="caution">
    <text evidence="1">The sequence shown here is derived from an EMBL/GenBank/DDBJ whole genome shotgun (WGS) entry which is preliminary data.</text>
</comment>
<evidence type="ECO:0000313" key="1">
    <source>
        <dbReference type="EMBL" id="MBD8034594.1"/>
    </source>
</evidence>
<organism evidence="1 2">
    <name type="scientific">Solibacillus merdavium</name>
    <dbReference type="NCBI Taxonomy" id="2762218"/>
    <lineage>
        <taxon>Bacteria</taxon>
        <taxon>Bacillati</taxon>
        <taxon>Bacillota</taxon>
        <taxon>Bacilli</taxon>
        <taxon>Bacillales</taxon>
        <taxon>Caryophanaceae</taxon>
        <taxon>Solibacillus</taxon>
    </lineage>
</organism>
<sequence>MSKLNFENTFGLKTYGVPVNIYLAVKQVENAIRLFAYDHLKKLQFDGSFSSLPNILSEMSIDMVLSMEKIEDDFDAYYVIYNRLMIFEKNLVSSLKNADLIEEGIWVLFEIYRALQELDKLDVPIKPKIRDLEESFEKYIENISKKLLK</sequence>
<keyword evidence="2" id="KW-1185">Reference proteome</keyword>
<evidence type="ECO:0000313" key="2">
    <source>
        <dbReference type="Proteomes" id="UP000600565"/>
    </source>
</evidence>
<proteinExistence type="predicted"/>
<dbReference type="Proteomes" id="UP000600565">
    <property type="component" value="Unassembled WGS sequence"/>
</dbReference>
<protein>
    <submittedName>
        <fullName evidence="1">Uncharacterized protein</fullName>
    </submittedName>
</protein>
<gene>
    <name evidence="1" type="ORF">H9632_16115</name>
</gene>
<name>A0ABR8XRM5_9BACL</name>
<reference evidence="1 2" key="1">
    <citation type="submission" date="2020-08" db="EMBL/GenBank/DDBJ databases">
        <title>A Genomic Blueprint of the Chicken Gut Microbiome.</title>
        <authorList>
            <person name="Gilroy R."/>
            <person name="Ravi A."/>
            <person name="Getino M."/>
            <person name="Pursley I."/>
            <person name="Horton D.L."/>
            <person name="Alikhan N.-F."/>
            <person name="Baker D."/>
            <person name="Gharbi K."/>
            <person name="Hall N."/>
            <person name="Watson M."/>
            <person name="Adriaenssens E.M."/>
            <person name="Foster-Nyarko E."/>
            <person name="Jarju S."/>
            <person name="Secka A."/>
            <person name="Antonio M."/>
            <person name="Oren A."/>
            <person name="Chaudhuri R."/>
            <person name="La Ragione R.M."/>
            <person name="Hildebrand F."/>
            <person name="Pallen M.J."/>
        </authorList>
    </citation>
    <scope>NUCLEOTIDE SEQUENCE [LARGE SCALE GENOMIC DNA]</scope>
    <source>
        <strain evidence="1 2">Sa1YVA6</strain>
    </source>
</reference>
<dbReference type="RefSeq" id="WP_191705091.1">
    <property type="nucleotide sequence ID" value="NZ_JACSPW010000019.1"/>
</dbReference>
<accession>A0ABR8XRM5</accession>
<dbReference type="EMBL" id="JACSPW010000019">
    <property type="protein sequence ID" value="MBD8034594.1"/>
    <property type="molecule type" value="Genomic_DNA"/>
</dbReference>